<dbReference type="PANTHER" id="PTHR11260:SF773">
    <property type="entry name" value="GLUTATHIONE S-TRANSFERASE U26"/>
    <property type="match status" value="1"/>
</dbReference>
<dbReference type="InterPro" id="IPR045073">
    <property type="entry name" value="Omega/Tau-like"/>
</dbReference>
<comment type="caution">
    <text evidence="7">The sequence shown here is derived from an EMBL/GenBank/DDBJ whole genome shotgun (WGS) entry which is preliminary data.</text>
</comment>
<dbReference type="AlphaFoldDB" id="A0A9Q0C8R1"/>
<dbReference type="EC" id="2.5.1.18" evidence="1"/>
<dbReference type="InterPro" id="IPR004046">
    <property type="entry name" value="GST_C"/>
</dbReference>
<dbReference type="FunFam" id="3.40.30.10:FF:000044">
    <property type="entry name" value="Glutathione S-transferase GSTU6"/>
    <property type="match status" value="1"/>
</dbReference>
<evidence type="ECO:0000259" key="6">
    <source>
        <dbReference type="PROSITE" id="PS50405"/>
    </source>
</evidence>
<dbReference type="InterPro" id="IPR040079">
    <property type="entry name" value="Glutathione_S-Trfase"/>
</dbReference>
<evidence type="ECO:0000259" key="5">
    <source>
        <dbReference type="PROSITE" id="PS50404"/>
    </source>
</evidence>
<dbReference type="SFLD" id="SFLDS00019">
    <property type="entry name" value="Glutathione_Transferase_(cytos"/>
    <property type="match status" value="1"/>
</dbReference>
<protein>
    <recommendedName>
        <fullName evidence="1">glutathione transferase</fullName>
        <ecNumber evidence="1">2.5.1.18</ecNumber>
    </recommendedName>
</protein>
<dbReference type="FunFam" id="1.20.1050.10:FF:000012">
    <property type="entry name" value="Tau class glutathione S-transferase"/>
    <property type="match status" value="1"/>
</dbReference>
<evidence type="ECO:0000256" key="3">
    <source>
        <dbReference type="ARBA" id="ARBA00025743"/>
    </source>
</evidence>
<dbReference type="InterPro" id="IPR010987">
    <property type="entry name" value="Glutathione-S-Trfase_C-like"/>
</dbReference>
<dbReference type="Gene3D" id="1.20.1050.10">
    <property type="match status" value="1"/>
</dbReference>
<keyword evidence="8" id="KW-1185">Reference proteome</keyword>
<feature type="domain" description="GST N-terminal" evidence="5">
    <location>
        <begin position="3"/>
        <end position="82"/>
    </location>
</feature>
<dbReference type="InterPro" id="IPR036282">
    <property type="entry name" value="Glutathione-S-Trfase_C_sf"/>
</dbReference>
<comment type="similarity">
    <text evidence="3">Belongs to the GST superfamily. Tau family.</text>
</comment>
<proteinExistence type="inferred from homology"/>
<dbReference type="SUPFAM" id="SSF52833">
    <property type="entry name" value="Thioredoxin-like"/>
    <property type="match status" value="1"/>
</dbReference>
<dbReference type="Gene3D" id="3.40.30.10">
    <property type="entry name" value="Glutaredoxin"/>
    <property type="match status" value="1"/>
</dbReference>
<comment type="catalytic activity">
    <reaction evidence="4">
        <text>RX + glutathione = an S-substituted glutathione + a halide anion + H(+)</text>
        <dbReference type="Rhea" id="RHEA:16437"/>
        <dbReference type="ChEBI" id="CHEBI:15378"/>
        <dbReference type="ChEBI" id="CHEBI:16042"/>
        <dbReference type="ChEBI" id="CHEBI:17792"/>
        <dbReference type="ChEBI" id="CHEBI:57925"/>
        <dbReference type="ChEBI" id="CHEBI:90779"/>
        <dbReference type="EC" id="2.5.1.18"/>
    </reaction>
</comment>
<dbReference type="Pfam" id="PF02798">
    <property type="entry name" value="GST_N"/>
    <property type="match status" value="1"/>
</dbReference>
<dbReference type="PROSITE" id="PS50404">
    <property type="entry name" value="GST_NTER"/>
    <property type="match status" value="1"/>
</dbReference>
<evidence type="ECO:0000256" key="4">
    <source>
        <dbReference type="ARBA" id="ARBA00047960"/>
    </source>
</evidence>
<accession>A0A9Q0C8R1</accession>
<evidence type="ECO:0000313" key="8">
    <source>
        <dbReference type="Proteomes" id="UP001151287"/>
    </source>
</evidence>
<evidence type="ECO:0000256" key="1">
    <source>
        <dbReference type="ARBA" id="ARBA00012452"/>
    </source>
</evidence>
<dbReference type="InterPro" id="IPR036249">
    <property type="entry name" value="Thioredoxin-like_sf"/>
</dbReference>
<keyword evidence="2" id="KW-0808">Transferase</keyword>
<dbReference type="Pfam" id="PF00043">
    <property type="entry name" value="GST_C"/>
    <property type="match status" value="1"/>
</dbReference>
<gene>
    <name evidence="7" type="ORF">LUZ63_013440</name>
</gene>
<dbReference type="EMBL" id="JAMQYH010000004">
    <property type="protein sequence ID" value="KAJ1689285.1"/>
    <property type="molecule type" value="Genomic_DNA"/>
</dbReference>
<evidence type="ECO:0000256" key="2">
    <source>
        <dbReference type="ARBA" id="ARBA00022679"/>
    </source>
</evidence>
<evidence type="ECO:0000313" key="7">
    <source>
        <dbReference type="EMBL" id="KAJ1689285.1"/>
    </source>
</evidence>
<reference evidence="7" key="1">
    <citation type="journal article" date="2022" name="Cell">
        <title>Repeat-based holocentromeres influence genome architecture and karyotype evolution.</title>
        <authorList>
            <person name="Hofstatter P.G."/>
            <person name="Thangavel G."/>
            <person name="Lux T."/>
            <person name="Neumann P."/>
            <person name="Vondrak T."/>
            <person name="Novak P."/>
            <person name="Zhang M."/>
            <person name="Costa L."/>
            <person name="Castellani M."/>
            <person name="Scott A."/>
            <person name="Toegelov H."/>
            <person name="Fuchs J."/>
            <person name="Mata-Sucre Y."/>
            <person name="Dias Y."/>
            <person name="Vanzela A.L.L."/>
            <person name="Huettel B."/>
            <person name="Almeida C.C.S."/>
            <person name="Simkova H."/>
            <person name="Souza G."/>
            <person name="Pedrosa-Harand A."/>
            <person name="Macas J."/>
            <person name="Mayer K.F.X."/>
            <person name="Houben A."/>
            <person name="Marques A."/>
        </authorList>
    </citation>
    <scope>NUCLEOTIDE SEQUENCE</scope>
    <source>
        <strain evidence="7">RhyBre1mFocal</strain>
    </source>
</reference>
<dbReference type="GO" id="GO:0006749">
    <property type="term" value="P:glutathione metabolic process"/>
    <property type="evidence" value="ECO:0007669"/>
    <property type="project" value="InterPro"/>
</dbReference>
<feature type="domain" description="GST C-terminal" evidence="6">
    <location>
        <begin position="87"/>
        <end position="210"/>
    </location>
</feature>
<dbReference type="PANTHER" id="PTHR11260">
    <property type="entry name" value="GLUTATHIONE S-TRANSFERASE, GST, SUPERFAMILY, GST DOMAIN CONTAINING"/>
    <property type="match status" value="1"/>
</dbReference>
<dbReference type="SFLD" id="SFLDG00358">
    <property type="entry name" value="Main_(cytGST)"/>
    <property type="match status" value="1"/>
</dbReference>
<dbReference type="InterPro" id="IPR045074">
    <property type="entry name" value="GST_C_Tau"/>
</dbReference>
<dbReference type="Proteomes" id="UP001151287">
    <property type="component" value="Unassembled WGS sequence"/>
</dbReference>
<dbReference type="InterPro" id="IPR004045">
    <property type="entry name" value="Glutathione_S-Trfase_N"/>
</dbReference>
<dbReference type="GO" id="GO:0004364">
    <property type="term" value="F:glutathione transferase activity"/>
    <property type="evidence" value="ECO:0007669"/>
    <property type="project" value="UniProtKB-EC"/>
</dbReference>
<sequence>MAETVKLLGTKGSPFSHRAEVALRLKEVNFEFLHEDLAHKSDMLLRYNPIHKKIPVLVHEEKPIVESLIVVEYVDEAFNGYAILPSDPYERAMARFWARYIDEKVIPAFWMSCWTDEEMQKGFIAQAKETLTTLERQLKGKKFFGGDSIGFVDLAAGMVAFWFGILQEVAGINLLNEEDYPVLCRWADDYCSVEAVKESLLDRKLLVAHFASKKEKIFATKAPVYD</sequence>
<organism evidence="7 8">
    <name type="scientific">Rhynchospora breviuscula</name>
    <dbReference type="NCBI Taxonomy" id="2022672"/>
    <lineage>
        <taxon>Eukaryota</taxon>
        <taxon>Viridiplantae</taxon>
        <taxon>Streptophyta</taxon>
        <taxon>Embryophyta</taxon>
        <taxon>Tracheophyta</taxon>
        <taxon>Spermatophyta</taxon>
        <taxon>Magnoliopsida</taxon>
        <taxon>Liliopsida</taxon>
        <taxon>Poales</taxon>
        <taxon>Cyperaceae</taxon>
        <taxon>Cyperoideae</taxon>
        <taxon>Rhynchosporeae</taxon>
        <taxon>Rhynchospora</taxon>
    </lineage>
</organism>
<dbReference type="PROSITE" id="PS50405">
    <property type="entry name" value="GST_CTER"/>
    <property type="match status" value="1"/>
</dbReference>
<dbReference type="SUPFAM" id="SSF47616">
    <property type="entry name" value="GST C-terminal domain-like"/>
    <property type="match status" value="1"/>
</dbReference>
<dbReference type="CDD" id="cd03185">
    <property type="entry name" value="GST_C_Tau"/>
    <property type="match status" value="1"/>
</dbReference>
<dbReference type="CDD" id="cd03058">
    <property type="entry name" value="GST_N_Tau"/>
    <property type="match status" value="1"/>
</dbReference>
<dbReference type="OrthoDB" id="4951845at2759"/>
<dbReference type="GO" id="GO:0005737">
    <property type="term" value="C:cytoplasm"/>
    <property type="evidence" value="ECO:0007669"/>
    <property type="project" value="TreeGrafter"/>
</dbReference>
<name>A0A9Q0C8R1_9POAL</name>
<dbReference type="SFLD" id="SFLDG01152">
    <property type="entry name" value="Main.3:_Omega-_and_Tau-like"/>
    <property type="match status" value="1"/>
</dbReference>